<feature type="region of interest" description="Disordered" evidence="1">
    <location>
        <begin position="26"/>
        <end position="45"/>
    </location>
</feature>
<comment type="caution">
    <text evidence="3">The sequence shown here is derived from an EMBL/GenBank/DDBJ whole genome shotgun (WGS) entry which is preliminary data.</text>
</comment>
<evidence type="ECO:0000313" key="3">
    <source>
        <dbReference type="EMBL" id="SPN97059.1"/>
    </source>
</evidence>
<dbReference type="InterPro" id="IPR050055">
    <property type="entry name" value="EF-Tu_GTPase"/>
</dbReference>
<evidence type="ECO:0000256" key="1">
    <source>
        <dbReference type="SAM" id="MobiDB-lite"/>
    </source>
</evidence>
<keyword evidence="4" id="KW-1185">Reference proteome</keyword>
<dbReference type="GO" id="GO:0003924">
    <property type="term" value="F:GTPase activity"/>
    <property type="evidence" value="ECO:0007669"/>
    <property type="project" value="InterPro"/>
</dbReference>
<organism evidence="3 4">
    <name type="scientific">Cephalotrichum gorgonifer</name>
    <dbReference type="NCBI Taxonomy" id="2041049"/>
    <lineage>
        <taxon>Eukaryota</taxon>
        <taxon>Fungi</taxon>
        <taxon>Dikarya</taxon>
        <taxon>Ascomycota</taxon>
        <taxon>Pezizomycotina</taxon>
        <taxon>Sordariomycetes</taxon>
        <taxon>Hypocreomycetidae</taxon>
        <taxon>Microascales</taxon>
        <taxon>Microascaceae</taxon>
        <taxon>Cephalotrichum</taxon>
    </lineage>
</organism>
<dbReference type="SUPFAM" id="SSF52540">
    <property type="entry name" value="P-loop containing nucleoside triphosphate hydrolases"/>
    <property type="match status" value="1"/>
</dbReference>
<gene>
    <name evidence="3" type="ORF">DNG_00575</name>
</gene>
<accession>A0AAE8SQV9</accession>
<proteinExistence type="predicted"/>
<feature type="region of interest" description="Disordered" evidence="1">
    <location>
        <begin position="616"/>
        <end position="643"/>
    </location>
</feature>
<dbReference type="GO" id="GO:0005525">
    <property type="term" value="F:GTP binding"/>
    <property type="evidence" value="ECO:0007669"/>
    <property type="project" value="InterPro"/>
</dbReference>
<feature type="region of interest" description="Disordered" evidence="1">
    <location>
        <begin position="81"/>
        <end position="118"/>
    </location>
</feature>
<name>A0AAE8SQV9_9PEZI</name>
<dbReference type="PANTHER" id="PTHR43721:SF30">
    <property type="entry name" value="TR-TYPE G DOMAIN-CONTAINING PROTEIN"/>
    <property type="match status" value="1"/>
</dbReference>
<dbReference type="Gene3D" id="3.40.50.300">
    <property type="entry name" value="P-loop containing nucleotide triphosphate hydrolases"/>
    <property type="match status" value="1"/>
</dbReference>
<dbReference type="Pfam" id="PF00009">
    <property type="entry name" value="GTP_EFTU"/>
    <property type="match status" value="1"/>
</dbReference>
<dbReference type="Proteomes" id="UP001187682">
    <property type="component" value="Unassembled WGS sequence"/>
</dbReference>
<dbReference type="PANTHER" id="PTHR43721">
    <property type="entry name" value="ELONGATION FACTOR TU-RELATED"/>
    <property type="match status" value="1"/>
</dbReference>
<dbReference type="InterPro" id="IPR027417">
    <property type="entry name" value="P-loop_NTPase"/>
</dbReference>
<feature type="compositionally biased region" description="Low complexity" evidence="1">
    <location>
        <begin position="273"/>
        <end position="284"/>
    </location>
</feature>
<dbReference type="EMBL" id="ONZQ02000001">
    <property type="protein sequence ID" value="SPN97059.1"/>
    <property type="molecule type" value="Genomic_DNA"/>
</dbReference>
<dbReference type="GO" id="GO:0003746">
    <property type="term" value="F:translation elongation factor activity"/>
    <property type="evidence" value="ECO:0007669"/>
    <property type="project" value="TreeGrafter"/>
</dbReference>
<protein>
    <submittedName>
        <fullName evidence="3">Related to GTP-binding protein</fullName>
    </submittedName>
</protein>
<dbReference type="InterPro" id="IPR000795">
    <property type="entry name" value="T_Tr_GTP-bd_dom"/>
</dbReference>
<feature type="domain" description="Tr-type G" evidence="2">
    <location>
        <begin position="296"/>
        <end position="543"/>
    </location>
</feature>
<sequence length="851" mass="91067">MASIFSFVEPTRVASPWRFLADPEKQVTSQHVGNGSTGLPQPRLLSEYGNTKLDAEPQEGPIEYKLHLLLRPRRLYTHISTAPHASGSVQARPVPGSIRDPGSPAPPQSASSQSRQERLSHLTTQLLWRLKQSSPYHATSSRRDILIPKLPEDIVDANRLVKPDKLPVGLEESKGALYQIGVSDDGTLVGLAKDEMDESILVLRNMAACLGCDVTVLRMIEVGHCEHDDVEESTGEVQAVEHPIKSGPLRQKLWVCEAIVTPDLCLSHGTGESSPGPGQRPQPSAISRSTTAQLRVTLTGPTTAGKSTLLGTLSTGTLDNGEGSSRLGLLKHRHEVASGVTSSVAQELIGYKDGEIFNFGRDDVESWMSIHDGAENGRLVFVCDSAGATRYRRTILRGLVGWAPHWTILCIAADDKEFSGGASVVDAGAAEGSTDAAAAHLDLCLKLGMPLAILLTKCDLSGISTIKPILARIMSAIKAAGREPHLIRTGQDSHSNLSHIPAEDLRKIQSDVSKMEQPAEHVPIVLTSAVLGRGIGLVHALLASLPIPPIPTAHDLTGPVLNPEQPVSLFHIEERYSLPARHAPVSTAYDRQVDEGVVISGRLRFGNLQVGERVVVGPFPPEEDDAEDQTREDQPSPGNYPSFAATYGGSTELAKLAVRNAISASKIKGEWHDATVVSIRNLRLPVHTLEPGQVGSVGILLDKPENMPRIRKGMVIAVPSQHMVKTGVSLQAASGLTALFLGPNSISLAVGNVVSIYAASVRTVAKVVRVAEVRWSKDPMEDADDVFKLDHQTGEESGAGTDNGVAQMGIEVSLDLLNSREWVELGSQILVLDGSRAGLDALVGKIVEIAD</sequence>
<evidence type="ECO:0000313" key="4">
    <source>
        <dbReference type="Proteomes" id="UP001187682"/>
    </source>
</evidence>
<feature type="region of interest" description="Disordered" evidence="1">
    <location>
        <begin position="267"/>
        <end position="289"/>
    </location>
</feature>
<evidence type="ECO:0000259" key="2">
    <source>
        <dbReference type="Pfam" id="PF00009"/>
    </source>
</evidence>
<dbReference type="AlphaFoldDB" id="A0AAE8SQV9"/>
<feature type="compositionally biased region" description="Polar residues" evidence="1">
    <location>
        <begin position="26"/>
        <end position="39"/>
    </location>
</feature>
<reference evidence="3" key="1">
    <citation type="submission" date="2018-03" db="EMBL/GenBank/DDBJ databases">
        <authorList>
            <person name="Guldener U."/>
        </authorList>
    </citation>
    <scope>NUCLEOTIDE SEQUENCE</scope>
</reference>